<keyword evidence="4 10" id="KW-1133">Transmembrane helix</keyword>
<evidence type="ECO:0000256" key="10">
    <source>
        <dbReference type="SAM" id="Phobius"/>
    </source>
</evidence>
<proteinExistence type="predicted"/>
<dbReference type="AlphaFoldDB" id="A0A0F5FX69"/>
<dbReference type="GO" id="GO:0016020">
    <property type="term" value="C:membrane"/>
    <property type="evidence" value="ECO:0007669"/>
    <property type="project" value="UniProtKB-SubCell"/>
</dbReference>
<evidence type="ECO:0000256" key="9">
    <source>
        <dbReference type="ARBA" id="ARBA00023303"/>
    </source>
</evidence>
<evidence type="ECO:0000256" key="1">
    <source>
        <dbReference type="ARBA" id="ARBA00004141"/>
    </source>
</evidence>
<keyword evidence="2" id="KW-0813">Transport</keyword>
<evidence type="ECO:0000256" key="4">
    <source>
        <dbReference type="ARBA" id="ARBA00022989"/>
    </source>
</evidence>
<evidence type="ECO:0000256" key="8">
    <source>
        <dbReference type="ARBA" id="ARBA00023180"/>
    </source>
</evidence>
<name>A0A0F5FX69_9HYPH</name>
<evidence type="ECO:0000256" key="6">
    <source>
        <dbReference type="ARBA" id="ARBA00023136"/>
    </source>
</evidence>
<dbReference type="InterPro" id="IPR001320">
    <property type="entry name" value="Iontro_rcpt_C"/>
</dbReference>
<protein>
    <submittedName>
        <fullName evidence="13">ABC transporter substrate-binding protein</fullName>
    </submittedName>
</protein>
<dbReference type="SUPFAM" id="SSF53850">
    <property type="entry name" value="Periplasmic binding protein-like II"/>
    <property type="match status" value="1"/>
</dbReference>
<dbReference type="InterPro" id="IPR015683">
    <property type="entry name" value="Ionotropic_Glu_rcpt"/>
</dbReference>
<dbReference type="PATRIC" id="fig|443610.3.peg.2866"/>
<keyword evidence="5" id="KW-0406">Ion transport</keyword>
<evidence type="ECO:0000313" key="14">
    <source>
        <dbReference type="Proteomes" id="UP000033632"/>
    </source>
</evidence>
<dbReference type="SMART" id="SM00079">
    <property type="entry name" value="PBPe"/>
    <property type="match status" value="1"/>
</dbReference>
<evidence type="ECO:0000256" key="7">
    <source>
        <dbReference type="ARBA" id="ARBA00023170"/>
    </source>
</evidence>
<comment type="caution">
    <text evidence="13">The sequence shown here is derived from an EMBL/GenBank/DDBJ whole genome shotgun (WGS) entry which is preliminary data.</text>
</comment>
<keyword evidence="9" id="KW-0407">Ion channel</keyword>
<evidence type="ECO:0000256" key="3">
    <source>
        <dbReference type="ARBA" id="ARBA00022692"/>
    </source>
</evidence>
<dbReference type="Pfam" id="PF00497">
    <property type="entry name" value="SBP_bac_3"/>
    <property type="match status" value="1"/>
</dbReference>
<dbReference type="GO" id="GO:0015276">
    <property type="term" value="F:ligand-gated monoatomic ion channel activity"/>
    <property type="evidence" value="ECO:0007669"/>
    <property type="project" value="InterPro"/>
</dbReference>
<dbReference type="EMBL" id="JZEX01000029">
    <property type="protein sequence ID" value="KKB13449.1"/>
    <property type="molecule type" value="Genomic_DNA"/>
</dbReference>
<dbReference type="PANTHER" id="PTHR18966">
    <property type="entry name" value="IONOTROPIC GLUTAMATE RECEPTOR"/>
    <property type="match status" value="1"/>
</dbReference>
<comment type="subcellular location">
    <subcellularLocation>
        <location evidence="1">Membrane</location>
        <topology evidence="1">Multi-pass membrane protein</topology>
    </subcellularLocation>
</comment>
<feature type="transmembrane region" description="Helical" evidence="10">
    <location>
        <begin position="92"/>
        <end position="110"/>
    </location>
</feature>
<accession>A0A0F5FX69</accession>
<feature type="domain" description="Ionotropic glutamate receptor C-terminal" evidence="12">
    <location>
        <begin position="1"/>
        <end position="306"/>
    </location>
</feature>
<keyword evidence="7" id="KW-0675">Receptor</keyword>
<keyword evidence="3 10" id="KW-0812">Transmembrane</keyword>
<dbReference type="Proteomes" id="UP000033632">
    <property type="component" value="Unassembled WGS sequence"/>
</dbReference>
<evidence type="ECO:0000259" key="11">
    <source>
        <dbReference type="SMART" id="SM00062"/>
    </source>
</evidence>
<feature type="domain" description="Solute-binding protein family 3/N-terminal" evidence="11">
    <location>
        <begin position="1"/>
        <end position="307"/>
    </location>
</feature>
<dbReference type="SMART" id="SM00062">
    <property type="entry name" value="PBPb"/>
    <property type="match status" value="1"/>
</dbReference>
<reference evidence="13 14" key="1">
    <citation type="submission" date="2015-03" db="EMBL/GenBank/DDBJ databases">
        <authorList>
            <person name="Hassan Y.I."/>
            <person name="Lepp D."/>
            <person name="Li X.-Z."/>
            <person name="Zhou T."/>
        </authorList>
    </citation>
    <scope>NUCLEOTIDE SEQUENCE [LARGE SCALE GENOMIC DNA]</scope>
    <source>
        <strain evidence="13 14">BD-c194</strain>
    </source>
</reference>
<keyword evidence="8" id="KW-0325">Glycoprotein</keyword>
<evidence type="ECO:0000313" key="13">
    <source>
        <dbReference type="EMBL" id="KKB13449.1"/>
    </source>
</evidence>
<organism evidence="13 14">
    <name type="scientific">Devosia geojensis</name>
    <dbReference type="NCBI Taxonomy" id="443610"/>
    <lineage>
        <taxon>Bacteria</taxon>
        <taxon>Pseudomonadati</taxon>
        <taxon>Pseudomonadota</taxon>
        <taxon>Alphaproteobacteria</taxon>
        <taxon>Hyphomicrobiales</taxon>
        <taxon>Devosiaceae</taxon>
        <taxon>Devosia</taxon>
    </lineage>
</organism>
<evidence type="ECO:0000256" key="2">
    <source>
        <dbReference type="ARBA" id="ARBA00022448"/>
    </source>
</evidence>
<keyword evidence="6 10" id="KW-0472">Membrane</keyword>
<dbReference type="Gene3D" id="3.40.190.10">
    <property type="entry name" value="Periplasmic binding protein-like II"/>
    <property type="match status" value="3"/>
</dbReference>
<sequence>MAIELWQALAIRAGLATRFVEYPTLRELVDATANGQIDVAVTNLTINQERAQSIDFTQPWYDAGLRIMVADGQGAGFWDVVAGLQESGHLRAYLWLGLVIVAATIALTLFDRRFDKEFPRDWPSGLAESFHHVMSIATSGKTARKKMFGAFGRFLSAVWLVCGVAVLAYVTSSVTSVMTAAAITSRIDGLSDLPGKTIGVFSGSVAETYSASIGLDTRSYRGIEDAVAALRAGNVQAVVADAPVLEYYSHTRGGTGLTVVGPIFNPDKYGFATPLDSPLSREITLDLLGAHEDGTVERLRTKYFGNER</sequence>
<evidence type="ECO:0000256" key="5">
    <source>
        <dbReference type="ARBA" id="ARBA00023065"/>
    </source>
</evidence>
<evidence type="ECO:0000259" key="12">
    <source>
        <dbReference type="SMART" id="SM00079"/>
    </source>
</evidence>
<feature type="transmembrane region" description="Helical" evidence="10">
    <location>
        <begin position="150"/>
        <end position="170"/>
    </location>
</feature>
<dbReference type="InterPro" id="IPR001638">
    <property type="entry name" value="Solute-binding_3/MltF_N"/>
</dbReference>
<dbReference type="STRING" id="443610.VE25_01970"/>
<gene>
    <name evidence="13" type="ORF">VE25_01970</name>
</gene>
<keyword evidence="14" id="KW-1185">Reference proteome</keyword>